<feature type="compositionally biased region" description="Polar residues" evidence="12">
    <location>
        <begin position="582"/>
        <end position="595"/>
    </location>
</feature>
<sequence length="898" mass="101641">MAEEESDFSSERFKEELVNLLNCSVGSDGDLQSKNYCSRFCELVEEYSAQWQVPLPQLQVLRTALCSFAQNTVSLPADCEHVQYALSSLALSFFELLLFFGKDEFLEDPLKDILDSFQDCHACLVRHNNVYMLHVKQIIKDGGPWESPVLQAILKESSQPHEEVEKYLCSEVPVFFEFRVRYLLACDRIQEAMALAKSCIEHPEMAEIDGRHAVEIICNTEFEERNDLLLALCKAFLTQQLQNGEMYYMWDLVFIWSKLHLRENPSKQDFLEECHQLMLSAKNVKSIFPFMKVIKEELGNEGLQFCVELCACALQMDLRHDPVTKALIYKTIAYLLPNDLEVCRVCALLVFFLERSVESYKTVYQLYTHPDQENHADYSPIKNHIRFEILQILKKGLFFDPELWNLITLRTNCLKLMSEKVMNSDLAEIMDEDKWIPNHCVKDLCKQQWDNVDRNTNERVKPPVRKTNKPVVKRIVVPPDTAVDSAVKRRGRKPGSRVLTVVDDSLLRQSFRQLSMSQENSIQPRGNKRQKLCTKQTEEKTIKRRGRKPRWLLEEAAAQVENSAPRYTESQSKNTEPEQKSSGELASLQPPATTEVISTSGVDISEPIAALEPPEDPINEKVALQKENESVLSARQQNGKEEESGNVDDSTFFRTGMTLPEEGETRRHAGTDTSTSQQPLVNGHSETGLDVLVVSTHRDTGAANSQEGIGESQEVKHADRVTAPEGDMHQQEAAIQAPAEAGEKQPSAFGGASTRPFLRLPPSAYLDEKYISMPKRRKPSPSDSWSSPVDSGKHQRHRCSSCFSSFSSADDLQRHLSLNKCASLFGFDSDDESKIFQVRVRGSGTFPLTEQLLRQGLDCMREDQRGEGRGGAEGRSGAGSGAYESTDACDWTREHDDE</sequence>
<keyword evidence="9" id="KW-0238">DNA-binding</keyword>
<evidence type="ECO:0000256" key="6">
    <source>
        <dbReference type="ARBA" id="ARBA00022771"/>
    </source>
</evidence>
<feature type="domain" description="Zinc finger protein Rlf/292/654 TPR repeats" evidence="13">
    <location>
        <begin position="204"/>
        <end position="427"/>
    </location>
</feature>
<feature type="region of interest" description="Disordered" evidence="12">
    <location>
        <begin position="773"/>
        <end position="793"/>
    </location>
</feature>
<dbReference type="AlphaFoldDB" id="A0A8T2PAZ8"/>
<keyword evidence="10" id="KW-0804">Transcription</keyword>
<evidence type="ECO:0000256" key="4">
    <source>
        <dbReference type="ARBA" id="ARBA00022723"/>
    </source>
</evidence>
<proteinExistence type="inferred from homology"/>
<evidence type="ECO:0000256" key="3">
    <source>
        <dbReference type="ARBA" id="ARBA00022553"/>
    </source>
</evidence>
<dbReference type="Pfam" id="PF25580">
    <property type="entry name" value="TPR_Rlf"/>
    <property type="match status" value="1"/>
</dbReference>
<evidence type="ECO:0000256" key="12">
    <source>
        <dbReference type="SAM" id="MobiDB-lite"/>
    </source>
</evidence>
<evidence type="ECO:0000256" key="11">
    <source>
        <dbReference type="ARBA" id="ARBA00023242"/>
    </source>
</evidence>
<keyword evidence="8" id="KW-0805">Transcription regulation</keyword>
<name>A0A8T2PAZ8_9TELE</name>
<feature type="compositionally biased region" description="Basic and acidic residues" evidence="12">
    <location>
        <begin position="861"/>
        <end position="872"/>
    </location>
</feature>
<evidence type="ECO:0000256" key="1">
    <source>
        <dbReference type="ARBA" id="ARBA00004123"/>
    </source>
</evidence>
<evidence type="ECO:0000256" key="7">
    <source>
        <dbReference type="ARBA" id="ARBA00022833"/>
    </source>
</evidence>
<dbReference type="InterPro" id="IPR052251">
    <property type="entry name" value="GH-ZnFinger_Regulators"/>
</dbReference>
<feature type="region of interest" description="Disordered" evidence="12">
    <location>
        <begin position="861"/>
        <end position="898"/>
    </location>
</feature>
<feature type="region of interest" description="Disordered" evidence="12">
    <location>
        <begin position="515"/>
        <end position="595"/>
    </location>
</feature>
<dbReference type="PANTHER" id="PTHR15507">
    <property type="entry name" value="ZINC FINGER PROTEIN RLF"/>
    <property type="match status" value="1"/>
</dbReference>
<feature type="region of interest" description="Disordered" evidence="12">
    <location>
        <begin position="725"/>
        <end position="756"/>
    </location>
</feature>
<gene>
    <name evidence="14" type="ORF">JZ751_029213</name>
</gene>
<dbReference type="GO" id="GO:0005634">
    <property type="term" value="C:nucleus"/>
    <property type="evidence" value="ECO:0007669"/>
    <property type="project" value="UniProtKB-SubCell"/>
</dbReference>
<evidence type="ECO:0000313" key="14">
    <source>
        <dbReference type="EMBL" id="KAG9348896.1"/>
    </source>
</evidence>
<evidence type="ECO:0000256" key="8">
    <source>
        <dbReference type="ARBA" id="ARBA00023015"/>
    </source>
</evidence>
<keyword evidence="4" id="KW-0479">Metal-binding</keyword>
<dbReference type="OrthoDB" id="10029602at2759"/>
<keyword evidence="5" id="KW-0677">Repeat</keyword>
<dbReference type="PANTHER" id="PTHR15507:SF16">
    <property type="entry name" value="ZINC FINGER PROTEIN 654"/>
    <property type="match status" value="1"/>
</dbReference>
<dbReference type="Proteomes" id="UP000824540">
    <property type="component" value="Unassembled WGS sequence"/>
</dbReference>
<organism evidence="14 15">
    <name type="scientific">Albula glossodonta</name>
    <name type="common">roundjaw bonefish</name>
    <dbReference type="NCBI Taxonomy" id="121402"/>
    <lineage>
        <taxon>Eukaryota</taxon>
        <taxon>Metazoa</taxon>
        <taxon>Chordata</taxon>
        <taxon>Craniata</taxon>
        <taxon>Vertebrata</taxon>
        <taxon>Euteleostomi</taxon>
        <taxon>Actinopterygii</taxon>
        <taxon>Neopterygii</taxon>
        <taxon>Teleostei</taxon>
        <taxon>Albuliformes</taxon>
        <taxon>Albulidae</taxon>
        <taxon>Albula</taxon>
    </lineage>
</organism>
<feature type="compositionally biased region" description="Low complexity" evidence="12">
    <location>
        <begin position="781"/>
        <end position="790"/>
    </location>
</feature>
<keyword evidence="6" id="KW-0863">Zinc-finger</keyword>
<comment type="subcellular location">
    <subcellularLocation>
        <location evidence="1">Nucleus</location>
    </subcellularLocation>
</comment>
<dbReference type="GO" id="GO:0000981">
    <property type="term" value="F:DNA-binding transcription factor activity, RNA polymerase II-specific"/>
    <property type="evidence" value="ECO:0007669"/>
    <property type="project" value="TreeGrafter"/>
</dbReference>
<reference evidence="14" key="1">
    <citation type="thesis" date="2021" institute="BYU ScholarsArchive" country="Provo, UT, USA">
        <title>Applications of and Algorithms for Genome Assembly and Genomic Analyses with an Emphasis on Marine Teleosts.</title>
        <authorList>
            <person name="Pickett B.D."/>
        </authorList>
    </citation>
    <scope>NUCLEOTIDE SEQUENCE</scope>
    <source>
        <strain evidence="14">HI-2016</strain>
    </source>
</reference>
<comment type="caution">
    <text evidence="14">The sequence shown here is derived from an EMBL/GenBank/DDBJ whole genome shotgun (WGS) entry which is preliminary data.</text>
</comment>
<evidence type="ECO:0000313" key="15">
    <source>
        <dbReference type="Proteomes" id="UP000824540"/>
    </source>
</evidence>
<evidence type="ECO:0000256" key="10">
    <source>
        <dbReference type="ARBA" id="ARBA00023163"/>
    </source>
</evidence>
<comment type="similarity">
    <text evidence="2">Belongs to the krueppel C2H2-type zinc-finger protein family.</text>
</comment>
<keyword evidence="11" id="KW-0539">Nucleus</keyword>
<keyword evidence="7" id="KW-0862">Zinc</keyword>
<dbReference type="GO" id="GO:0008270">
    <property type="term" value="F:zinc ion binding"/>
    <property type="evidence" value="ECO:0007669"/>
    <property type="project" value="UniProtKB-KW"/>
</dbReference>
<keyword evidence="3" id="KW-0597">Phosphoprotein</keyword>
<feature type="region of interest" description="Disordered" evidence="12">
    <location>
        <begin position="626"/>
        <end position="684"/>
    </location>
</feature>
<feature type="non-terminal residue" evidence="14">
    <location>
        <position position="1"/>
    </location>
</feature>
<dbReference type="EMBL" id="JAFBMS010000010">
    <property type="protein sequence ID" value="KAG9348896.1"/>
    <property type="molecule type" value="Genomic_DNA"/>
</dbReference>
<evidence type="ECO:0000256" key="9">
    <source>
        <dbReference type="ARBA" id="ARBA00023125"/>
    </source>
</evidence>
<feature type="compositionally biased region" description="Polar residues" evidence="12">
    <location>
        <begin position="515"/>
        <end position="524"/>
    </location>
</feature>
<feature type="compositionally biased region" description="Low complexity" evidence="12">
    <location>
        <begin position="731"/>
        <end position="740"/>
    </location>
</feature>
<evidence type="ECO:0000256" key="2">
    <source>
        <dbReference type="ARBA" id="ARBA00006991"/>
    </source>
</evidence>
<protein>
    <recommendedName>
        <fullName evidence="13">Zinc finger protein Rlf/292/654 TPR repeats domain-containing protein</fullName>
    </recommendedName>
</protein>
<dbReference type="InterPro" id="IPR057986">
    <property type="entry name" value="TPR_Rlf/292/654"/>
</dbReference>
<evidence type="ECO:0000256" key="5">
    <source>
        <dbReference type="ARBA" id="ARBA00022737"/>
    </source>
</evidence>
<evidence type="ECO:0000259" key="13">
    <source>
        <dbReference type="Pfam" id="PF25580"/>
    </source>
</evidence>
<keyword evidence="15" id="KW-1185">Reference proteome</keyword>
<feature type="compositionally biased region" description="Polar residues" evidence="12">
    <location>
        <begin position="671"/>
        <end position="680"/>
    </location>
</feature>
<dbReference type="GO" id="GO:0003677">
    <property type="term" value="F:DNA binding"/>
    <property type="evidence" value="ECO:0007669"/>
    <property type="project" value="UniProtKB-KW"/>
</dbReference>
<accession>A0A8T2PAZ8</accession>